<protein>
    <submittedName>
        <fullName evidence="1">Uncharacterized protein</fullName>
    </submittedName>
</protein>
<comment type="caution">
    <text evidence="1">The sequence shown here is derived from an EMBL/GenBank/DDBJ whole genome shotgun (WGS) entry which is preliminary data.</text>
</comment>
<name>A0A232EVJ9_9HYME</name>
<organism evidence="1 2">
    <name type="scientific">Trichomalopsis sarcophagae</name>
    <dbReference type="NCBI Taxonomy" id="543379"/>
    <lineage>
        <taxon>Eukaryota</taxon>
        <taxon>Metazoa</taxon>
        <taxon>Ecdysozoa</taxon>
        <taxon>Arthropoda</taxon>
        <taxon>Hexapoda</taxon>
        <taxon>Insecta</taxon>
        <taxon>Pterygota</taxon>
        <taxon>Neoptera</taxon>
        <taxon>Endopterygota</taxon>
        <taxon>Hymenoptera</taxon>
        <taxon>Apocrita</taxon>
        <taxon>Proctotrupomorpha</taxon>
        <taxon>Chalcidoidea</taxon>
        <taxon>Pteromalidae</taxon>
        <taxon>Pteromalinae</taxon>
        <taxon>Trichomalopsis</taxon>
    </lineage>
</organism>
<evidence type="ECO:0000313" key="2">
    <source>
        <dbReference type="Proteomes" id="UP000215335"/>
    </source>
</evidence>
<sequence length="142" mass="16942">MICFVISTLYILNEIVEILAVYYIDNCMFKLGKKLKLQQEKLFRTHLLNFALELTNARALYRRSLRRVASISPFSRRKTFFRITHEDKHDSTFLYENYHDGRILHENYHANTYGILLPAARGRRRHNPSKKKVSLRIVRTDL</sequence>
<reference evidence="1 2" key="1">
    <citation type="journal article" date="2017" name="Curr. Biol.">
        <title>The Evolution of Venom by Co-option of Single-Copy Genes.</title>
        <authorList>
            <person name="Martinson E.O."/>
            <person name="Mrinalini"/>
            <person name="Kelkar Y.D."/>
            <person name="Chang C.H."/>
            <person name="Werren J.H."/>
        </authorList>
    </citation>
    <scope>NUCLEOTIDE SEQUENCE [LARGE SCALE GENOMIC DNA]</scope>
    <source>
        <strain evidence="1 2">Alberta</strain>
        <tissue evidence="1">Whole body</tissue>
    </source>
</reference>
<accession>A0A232EVJ9</accession>
<proteinExistence type="predicted"/>
<dbReference type="Proteomes" id="UP000215335">
    <property type="component" value="Unassembled WGS sequence"/>
</dbReference>
<keyword evidence="2" id="KW-1185">Reference proteome</keyword>
<gene>
    <name evidence="1" type="ORF">TSAR_008902</name>
</gene>
<evidence type="ECO:0000313" key="1">
    <source>
        <dbReference type="EMBL" id="OXU22335.1"/>
    </source>
</evidence>
<dbReference type="EMBL" id="NNAY01002003">
    <property type="protein sequence ID" value="OXU22335.1"/>
    <property type="molecule type" value="Genomic_DNA"/>
</dbReference>
<dbReference type="AlphaFoldDB" id="A0A232EVJ9"/>